<dbReference type="OrthoDB" id="9792792at2"/>
<sequence>MKTSNVISLVETFAPSGYAASWDNCGVQIVGPEREIKKVAVALDPMPHVISRALDWGADFILTHHPLAIDQRLPAKLDWFRDVMKQVLCADVTLCAAHTSLDVQFGGVVSWLGRELELQDLKVLDVVAENDAGEILGYGCIGDLESVLPLENFVERVALATGCEVIAVSGPAPEKVKRVAMCPGSGSSLMDKAFAQGADVFITGDVKYHSAQESVGAVLDVGHFSLEEEMMRRFAVVLEQNLEDGVEVRFFTGHNPFAYYVQGKGVCKS</sequence>
<evidence type="ECO:0000256" key="1">
    <source>
        <dbReference type="ARBA" id="ARBA00006964"/>
    </source>
</evidence>
<gene>
    <name evidence="6" type="ORF">SAMN06295933_3234</name>
</gene>
<proteinExistence type="inferred from homology"/>
<feature type="binding site" evidence="5">
    <location>
        <position position="102"/>
    </location>
    <ligand>
        <name>a divalent metal cation</name>
        <dbReference type="ChEBI" id="CHEBI:60240"/>
        <label>1</label>
    </ligand>
</feature>
<dbReference type="STRING" id="1519643.SAMN06295933_3234"/>
<evidence type="ECO:0000256" key="5">
    <source>
        <dbReference type="PIRSR" id="PIRSR602678-1"/>
    </source>
</evidence>
<reference evidence="7" key="1">
    <citation type="submission" date="2017-04" db="EMBL/GenBank/DDBJ databases">
        <authorList>
            <person name="Varghese N."/>
            <person name="Submissions S."/>
        </authorList>
    </citation>
    <scope>NUCLEOTIDE SEQUENCE [LARGE SCALE GENOMIC DNA]</scope>
    <source>
        <strain evidence="7">K3S</strain>
    </source>
</reference>
<dbReference type="PANTHER" id="PTHR13799:SF14">
    <property type="entry name" value="GTP CYCLOHYDROLASE 1 TYPE 2 HOMOLOG"/>
    <property type="match status" value="1"/>
</dbReference>
<organism evidence="6 7">
    <name type="scientific">Desulfovibrio gilichinskyi</name>
    <dbReference type="NCBI Taxonomy" id="1519643"/>
    <lineage>
        <taxon>Bacteria</taxon>
        <taxon>Pseudomonadati</taxon>
        <taxon>Thermodesulfobacteriota</taxon>
        <taxon>Desulfovibrionia</taxon>
        <taxon>Desulfovibrionales</taxon>
        <taxon>Desulfovibrionaceae</taxon>
        <taxon>Desulfovibrio</taxon>
    </lineage>
</organism>
<protein>
    <recommendedName>
        <fullName evidence="3">GTP cyclohydrolase 1 type 2 homolog</fullName>
    </recommendedName>
</protein>
<dbReference type="SUPFAM" id="SSF102705">
    <property type="entry name" value="NIF3 (NGG1p interacting factor 3)-like"/>
    <property type="match status" value="1"/>
</dbReference>
<evidence type="ECO:0000256" key="4">
    <source>
        <dbReference type="ARBA" id="ARBA00022723"/>
    </source>
</evidence>
<dbReference type="AlphaFoldDB" id="A0A1X7ENM8"/>
<dbReference type="InterPro" id="IPR036069">
    <property type="entry name" value="DUF34/NIF3_sf"/>
</dbReference>
<dbReference type="GO" id="GO:0046872">
    <property type="term" value="F:metal ion binding"/>
    <property type="evidence" value="ECO:0007669"/>
    <property type="project" value="UniProtKB-KW"/>
</dbReference>
<feature type="binding site" evidence="5">
    <location>
        <position position="223"/>
    </location>
    <ligand>
        <name>a divalent metal cation</name>
        <dbReference type="ChEBI" id="CHEBI:60240"/>
        <label>1</label>
    </ligand>
</feature>
<dbReference type="EMBL" id="FWZU01000005">
    <property type="protein sequence ID" value="SMF37326.1"/>
    <property type="molecule type" value="Genomic_DNA"/>
</dbReference>
<name>A0A1X7ENM8_9BACT</name>
<dbReference type="PANTHER" id="PTHR13799">
    <property type="entry name" value="NGG1 INTERACTING FACTOR 3"/>
    <property type="match status" value="1"/>
</dbReference>
<feature type="binding site" evidence="5">
    <location>
        <position position="227"/>
    </location>
    <ligand>
        <name>a divalent metal cation</name>
        <dbReference type="ChEBI" id="CHEBI:60240"/>
        <label>1</label>
    </ligand>
</feature>
<accession>A0A1X7ENM8</accession>
<feature type="binding site" evidence="5">
    <location>
        <position position="65"/>
    </location>
    <ligand>
        <name>a divalent metal cation</name>
        <dbReference type="ChEBI" id="CHEBI:60240"/>
        <label>1</label>
    </ligand>
</feature>
<keyword evidence="4 5" id="KW-0479">Metal-binding</keyword>
<feature type="binding site" evidence="5">
    <location>
        <position position="64"/>
    </location>
    <ligand>
        <name>a divalent metal cation</name>
        <dbReference type="ChEBI" id="CHEBI:60240"/>
        <label>2</label>
    </ligand>
</feature>
<dbReference type="Proteomes" id="UP000192906">
    <property type="component" value="Unassembled WGS sequence"/>
</dbReference>
<evidence type="ECO:0000313" key="6">
    <source>
        <dbReference type="EMBL" id="SMF37326.1"/>
    </source>
</evidence>
<evidence type="ECO:0000313" key="7">
    <source>
        <dbReference type="Proteomes" id="UP000192906"/>
    </source>
</evidence>
<dbReference type="FunFam" id="3.40.1390.30:FF:000001">
    <property type="entry name" value="GTP cyclohydrolase 1 type 2"/>
    <property type="match status" value="1"/>
</dbReference>
<dbReference type="Pfam" id="PF01784">
    <property type="entry name" value="DUF34_NIF3"/>
    <property type="match status" value="1"/>
</dbReference>
<dbReference type="GO" id="GO:0005737">
    <property type="term" value="C:cytoplasm"/>
    <property type="evidence" value="ECO:0007669"/>
    <property type="project" value="TreeGrafter"/>
</dbReference>
<dbReference type="RefSeq" id="WP_085104060.1">
    <property type="nucleotide sequence ID" value="NZ_FWZU01000005.1"/>
</dbReference>
<dbReference type="NCBIfam" id="TIGR00486">
    <property type="entry name" value="YbgI_SA1388"/>
    <property type="match status" value="1"/>
</dbReference>
<keyword evidence="7" id="KW-1185">Reference proteome</keyword>
<evidence type="ECO:0000256" key="3">
    <source>
        <dbReference type="ARBA" id="ARBA00022112"/>
    </source>
</evidence>
<comment type="subunit">
    <text evidence="2">Homohexamer.</text>
</comment>
<evidence type="ECO:0000256" key="2">
    <source>
        <dbReference type="ARBA" id="ARBA00011643"/>
    </source>
</evidence>
<dbReference type="Gene3D" id="3.40.1390.30">
    <property type="entry name" value="NIF3 (NGG1p interacting factor 3)-like"/>
    <property type="match status" value="2"/>
</dbReference>
<comment type="similarity">
    <text evidence="1">Belongs to the GTP cyclohydrolase I type 2/NIF3 family.</text>
</comment>
<dbReference type="InterPro" id="IPR002678">
    <property type="entry name" value="DUF34/NIF3"/>
</dbReference>